<dbReference type="InterPro" id="IPR036864">
    <property type="entry name" value="Zn2-C6_fun-type_DNA-bd_sf"/>
</dbReference>
<dbReference type="GO" id="GO:0008270">
    <property type="term" value="F:zinc ion binding"/>
    <property type="evidence" value="ECO:0007669"/>
    <property type="project" value="InterPro"/>
</dbReference>
<gene>
    <name evidence="8" type="ORF">PROFUN_13211</name>
</gene>
<dbReference type="SUPFAM" id="SSF57701">
    <property type="entry name" value="Zn2/Cys6 DNA-binding domain"/>
    <property type="match status" value="1"/>
</dbReference>
<accession>A0A2P6MYT3</accession>
<keyword evidence="2" id="KW-0479">Metal-binding</keyword>
<dbReference type="InParanoid" id="A0A2P6MYT3"/>
<evidence type="ECO:0000256" key="5">
    <source>
        <dbReference type="ARBA" id="ARBA00023242"/>
    </source>
</evidence>
<dbReference type="Pfam" id="PF00172">
    <property type="entry name" value="Zn_clus"/>
    <property type="match status" value="1"/>
</dbReference>
<protein>
    <recommendedName>
        <fullName evidence="7">Zn(2)-C6 fungal-type domain-containing protein</fullName>
    </recommendedName>
</protein>
<sequence length="605" mass="68072">MDELSSDRSAPSTHRPALVMPHTWGGAVSVKSGDINQTVFFSALTYYYQRRSMDPKAFLYDYASEIANDKKKQPNCAKGVYASAACTFCKKRHYKCDGRLDGCINCISRNEVCVYPNKVKKRGPRTTKKVKTEVEGTSSSVNSPASSPLDNHNNNIVFNQSSNNINIISNNNITVNNLWQNPSAFYAQENAEVKCQPISLPIPSPSELLSSEDIKMYCEMTHSNEYPPVYIPKRHPDYAFNYTKVDSSNSFGSLPPPDSTLPDGFLLPVTLTVPINGQITPCQTVASWLFVYSMSLYMNYPYVEIPLTWKFRMQQIIINPHAAQIYNEECSQLLNSDATAEKETKRALDQIRLKSMLSFGARYMKCFPQAQALAASARTLVKPFLDVVSLGVGWTLWLLSYLEMEAGELSHNILYNSIALSCAKRIKVEGDPAGSLHLEMASLYMVITYNSDVDEHHSVMQQVLKLQPDPLMLSISCLMRVICHFWQSGADMNHMPEMLDLLKVTNWPLARNRNDGMIAEIVSMGYRAYIMMRLGNIEGSLLLVRRVYSRVQRGVSYGPIGLPVGLLFCLRALVGCGKKDEMYYHLTSIVNRFIQVSPPLAWLVR</sequence>
<evidence type="ECO:0000313" key="8">
    <source>
        <dbReference type="EMBL" id="PRP76867.1"/>
    </source>
</evidence>
<feature type="domain" description="Zn(2)-C6 fungal-type" evidence="7">
    <location>
        <begin position="85"/>
        <end position="115"/>
    </location>
</feature>
<dbReference type="OrthoDB" id="39175at2759"/>
<comment type="caution">
    <text evidence="8">The sequence shown here is derived from an EMBL/GenBank/DDBJ whole genome shotgun (WGS) entry which is preliminary data.</text>
</comment>
<dbReference type="CDD" id="cd00067">
    <property type="entry name" value="GAL4"/>
    <property type="match status" value="1"/>
</dbReference>
<keyword evidence="5" id="KW-0539">Nucleus</keyword>
<dbReference type="GO" id="GO:0005634">
    <property type="term" value="C:nucleus"/>
    <property type="evidence" value="ECO:0007669"/>
    <property type="project" value="UniProtKB-SubCell"/>
</dbReference>
<evidence type="ECO:0000256" key="1">
    <source>
        <dbReference type="ARBA" id="ARBA00004123"/>
    </source>
</evidence>
<feature type="compositionally biased region" description="Low complexity" evidence="6">
    <location>
        <begin position="138"/>
        <end position="150"/>
    </location>
</feature>
<evidence type="ECO:0000256" key="3">
    <source>
        <dbReference type="ARBA" id="ARBA00023015"/>
    </source>
</evidence>
<proteinExistence type="predicted"/>
<evidence type="ECO:0000313" key="9">
    <source>
        <dbReference type="Proteomes" id="UP000241769"/>
    </source>
</evidence>
<dbReference type="InterPro" id="IPR050815">
    <property type="entry name" value="TF_fung"/>
</dbReference>
<evidence type="ECO:0000256" key="4">
    <source>
        <dbReference type="ARBA" id="ARBA00023163"/>
    </source>
</evidence>
<dbReference type="EMBL" id="MDYQ01000295">
    <property type="protein sequence ID" value="PRP76867.1"/>
    <property type="molecule type" value="Genomic_DNA"/>
</dbReference>
<keyword evidence="9" id="KW-1185">Reference proteome</keyword>
<feature type="region of interest" description="Disordered" evidence="6">
    <location>
        <begin position="124"/>
        <end position="150"/>
    </location>
</feature>
<dbReference type="InterPro" id="IPR001138">
    <property type="entry name" value="Zn2Cys6_DnaBD"/>
</dbReference>
<reference evidence="8 9" key="1">
    <citation type="journal article" date="2018" name="Genome Biol. Evol.">
        <title>Multiple Roots of Fruiting Body Formation in Amoebozoa.</title>
        <authorList>
            <person name="Hillmann F."/>
            <person name="Forbes G."/>
            <person name="Novohradska S."/>
            <person name="Ferling I."/>
            <person name="Riege K."/>
            <person name="Groth M."/>
            <person name="Westermann M."/>
            <person name="Marz M."/>
            <person name="Spaller T."/>
            <person name="Winckler T."/>
            <person name="Schaap P."/>
            <person name="Glockner G."/>
        </authorList>
    </citation>
    <scope>NUCLEOTIDE SEQUENCE [LARGE SCALE GENOMIC DNA]</scope>
    <source>
        <strain evidence="8 9">Jena</strain>
    </source>
</reference>
<organism evidence="8 9">
    <name type="scientific">Planoprotostelium fungivorum</name>
    <dbReference type="NCBI Taxonomy" id="1890364"/>
    <lineage>
        <taxon>Eukaryota</taxon>
        <taxon>Amoebozoa</taxon>
        <taxon>Evosea</taxon>
        <taxon>Variosea</taxon>
        <taxon>Cavosteliida</taxon>
        <taxon>Cavosteliaceae</taxon>
        <taxon>Planoprotostelium</taxon>
    </lineage>
</organism>
<keyword evidence="3" id="KW-0805">Transcription regulation</keyword>
<dbReference type="PROSITE" id="PS50048">
    <property type="entry name" value="ZN2_CY6_FUNGAL_2"/>
    <property type="match status" value="1"/>
</dbReference>
<evidence type="ECO:0000256" key="2">
    <source>
        <dbReference type="ARBA" id="ARBA00022723"/>
    </source>
</evidence>
<name>A0A2P6MYT3_9EUKA</name>
<dbReference type="Gene3D" id="4.10.240.10">
    <property type="entry name" value="Zn(2)-C6 fungal-type DNA-binding domain"/>
    <property type="match status" value="1"/>
</dbReference>
<dbReference type="SMART" id="SM00066">
    <property type="entry name" value="GAL4"/>
    <property type="match status" value="1"/>
</dbReference>
<keyword evidence="4" id="KW-0804">Transcription</keyword>
<dbReference type="Proteomes" id="UP000241769">
    <property type="component" value="Unassembled WGS sequence"/>
</dbReference>
<dbReference type="PANTHER" id="PTHR47338:SF5">
    <property type="entry name" value="ZN(II)2CYS6 TRANSCRIPTION FACTOR (EUROFUNG)"/>
    <property type="match status" value="1"/>
</dbReference>
<dbReference type="PROSITE" id="PS00463">
    <property type="entry name" value="ZN2_CY6_FUNGAL_1"/>
    <property type="match status" value="1"/>
</dbReference>
<evidence type="ECO:0000256" key="6">
    <source>
        <dbReference type="SAM" id="MobiDB-lite"/>
    </source>
</evidence>
<evidence type="ECO:0000259" key="7">
    <source>
        <dbReference type="PROSITE" id="PS50048"/>
    </source>
</evidence>
<dbReference type="GO" id="GO:0000981">
    <property type="term" value="F:DNA-binding transcription factor activity, RNA polymerase II-specific"/>
    <property type="evidence" value="ECO:0007669"/>
    <property type="project" value="InterPro"/>
</dbReference>
<dbReference type="PANTHER" id="PTHR47338">
    <property type="entry name" value="ZN(II)2CYS6 TRANSCRIPTION FACTOR (EUROFUNG)-RELATED"/>
    <property type="match status" value="1"/>
</dbReference>
<dbReference type="AlphaFoldDB" id="A0A2P6MYT3"/>
<comment type="subcellular location">
    <subcellularLocation>
        <location evidence="1">Nucleus</location>
    </subcellularLocation>
</comment>